<feature type="region of interest" description="Disordered" evidence="1">
    <location>
        <begin position="32"/>
        <end position="61"/>
    </location>
</feature>
<feature type="compositionally biased region" description="Low complexity" evidence="1">
    <location>
        <begin position="354"/>
        <end position="367"/>
    </location>
</feature>
<organism evidence="2 3">
    <name type="scientific">Halorubrum lipolyticum DSM 21995</name>
    <dbReference type="NCBI Taxonomy" id="1227482"/>
    <lineage>
        <taxon>Archaea</taxon>
        <taxon>Methanobacteriati</taxon>
        <taxon>Methanobacteriota</taxon>
        <taxon>Stenosarchaea group</taxon>
        <taxon>Halobacteria</taxon>
        <taxon>Halobacteriales</taxon>
        <taxon>Haloferacaceae</taxon>
        <taxon>Halorubrum</taxon>
    </lineage>
</organism>
<evidence type="ECO:0000313" key="2">
    <source>
        <dbReference type="EMBL" id="EMA63117.1"/>
    </source>
</evidence>
<evidence type="ECO:0000256" key="1">
    <source>
        <dbReference type="SAM" id="MobiDB-lite"/>
    </source>
</evidence>
<feature type="compositionally biased region" description="Gly residues" evidence="1">
    <location>
        <begin position="233"/>
        <end position="257"/>
    </location>
</feature>
<protein>
    <submittedName>
        <fullName evidence="2">Uncharacterized protein</fullName>
    </submittedName>
</protein>
<evidence type="ECO:0000313" key="3">
    <source>
        <dbReference type="Proteomes" id="UP000011650"/>
    </source>
</evidence>
<keyword evidence="3" id="KW-1185">Reference proteome</keyword>
<dbReference type="Proteomes" id="UP000011650">
    <property type="component" value="Unassembled WGS sequence"/>
</dbReference>
<accession>M0NYX0</accession>
<feature type="compositionally biased region" description="Low complexity" evidence="1">
    <location>
        <begin position="32"/>
        <end position="41"/>
    </location>
</feature>
<dbReference type="RefSeq" id="WP_008003989.1">
    <property type="nucleotide sequence ID" value="NZ_AOJG01000009.1"/>
</dbReference>
<dbReference type="PATRIC" id="fig|1227482.3.peg.763"/>
<dbReference type="AlphaFoldDB" id="M0NYX0"/>
<comment type="caution">
    <text evidence="2">The sequence shown here is derived from an EMBL/GenBank/DDBJ whole genome shotgun (WGS) entry which is preliminary data.</text>
</comment>
<feature type="region of interest" description="Disordered" evidence="1">
    <location>
        <begin position="139"/>
        <end position="161"/>
    </location>
</feature>
<dbReference type="EMBL" id="AOJG01000009">
    <property type="protein sequence ID" value="EMA63117.1"/>
    <property type="molecule type" value="Genomic_DNA"/>
</dbReference>
<name>M0NYX0_9EURY</name>
<proteinExistence type="predicted"/>
<feature type="region of interest" description="Disordered" evidence="1">
    <location>
        <begin position="204"/>
        <end position="379"/>
    </location>
</feature>
<sequence>MNRGIALVAVAVVLVAVAGIAAAGPVGTAVAQDDPAATNETDGGGETGTANETDISPGERLSGVMGVQRAEIAGEVESRAFEVGLNRTESDEERATLVAERLNRTEQRLTAIERRQRELRELRDAGELTRGEFAARMAETGARAETVKREANRSAAVARDLPEPVRRAQGLDADRLDAVRERANGVGGPEVAAIARGVAGEGVGRPLASERRGPPADAPGARSGTGNASGPETGNGTGPGAGGPPGGDGRPGNGGPSAGDRAPRNGGGPSGNATGPAGAGNGSDAGGNATPRSAAVEGSTSGNETGPNDGMTDDNETNAGSGDNGTNAAPGDNGTNAAPGDNGTNAGSGGDGSDGAPADSEAGARSAAGDRRAGIGSAAATAVAEVETLAGRLTGSWAHGTDTLRRIALGVDG</sequence>
<gene>
    <name evidence="2" type="ORF">C469_03815</name>
</gene>
<dbReference type="STRING" id="1227482.C469_03815"/>
<feature type="compositionally biased region" description="Polar residues" evidence="1">
    <location>
        <begin position="317"/>
        <end position="327"/>
    </location>
</feature>
<reference evidence="2 3" key="1">
    <citation type="journal article" date="2014" name="PLoS Genet.">
        <title>Phylogenetically driven sequencing of extremely halophilic archaea reveals strategies for static and dynamic osmo-response.</title>
        <authorList>
            <person name="Becker E.A."/>
            <person name="Seitzer P.M."/>
            <person name="Tritt A."/>
            <person name="Larsen D."/>
            <person name="Krusor M."/>
            <person name="Yao A.I."/>
            <person name="Wu D."/>
            <person name="Madern D."/>
            <person name="Eisen J.A."/>
            <person name="Darling A.E."/>
            <person name="Facciotti M.T."/>
        </authorList>
    </citation>
    <scope>NUCLEOTIDE SEQUENCE [LARGE SCALE GENOMIC DNA]</scope>
    <source>
        <strain evidence="2 3">DSM 21995</strain>
    </source>
</reference>
<dbReference type="OrthoDB" id="170871at2157"/>